<evidence type="ECO:0000256" key="1">
    <source>
        <dbReference type="ARBA" id="ARBA00022729"/>
    </source>
</evidence>
<reference evidence="9 10" key="1">
    <citation type="submission" date="2018-08" db="EMBL/GenBank/DDBJ databases">
        <title>A genome reference for cultivated species of the human gut microbiota.</title>
        <authorList>
            <person name="Zou Y."/>
            <person name="Xue W."/>
            <person name="Luo G."/>
        </authorList>
    </citation>
    <scope>NUCLEOTIDE SEQUENCE [LARGE SCALE GENOMIC DNA]</scope>
    <source>
        <strain evidence="8 10">AF36-1BH</strain>
        <strain evidence="7 11">AF42-21</strain>
        <strain evidence="6 9">OM03-2</strain>
    </source>
</reference>
<dbReference type="Pfam" id="PF02872">
    <property type="entry name" value="5_nucleotid_C"/>
    <property type="match status" value="1"/>
</dbReference>
<dbReference type="EMBL" id="QRNS01000002">
    <property type="protein sequence ID" value="RHK65753.1"/>
    <property type="molecule type" value="Genomic_DNA"/>
</dbReference>
<comment type="similarity">
    <text evidence="2">Belongs to the 5'-nucleotidase family.</text>
</comment>
<comment type="caution">
    <text evidence="6">The sequence shown here is derived from an EMBL/GenBank/DDBJ whole genome shotgun (WGS) entry which is preliminary data.</text>
</comment>
<proteinExistence type="inferred from homology"/>
<dbReference type="EMBL" id="QSVB01000006">
    <property type="protein sequence ID" value="RGN91601.1"/>
    <property type="molecule type" value="Genomic_DNA"/>
</dbReference>
<keyword evidence="3" id="KW-0812">Transmembrane</keyword>
<evidence type="ECO:0000313" key="6">
    <source>
        <dbReference type="EMBL" id="RGN91601.1"/>
    </source>
</evidence>
<dbReference type="CDD" id="cd00845">
    <property type="entry name" value="MPP_UshA_N_like"/>
    <property type="match status" value="1"/>
</dbReference>
<feature type="domain" description="5'-Nucleotidase C-terminal" evidence="5">
    <location>
        <begin position="379"/>
        <end position="530"/>
    </location>
</feature>
<evidence type="ECO:0000259" key="4">
    <source>
        <dbReference type="Pfam" id="PF00149"/>
    </source>
</evidence>
<dbReference type="InterPro" id="IPR004843">
    <property type="entry name" value="Calcineurin-like_PHP"/>
</dbReference>
<keyword evidence="2" id="KW-0547">Nucleotide-binding</keyword>
<dbReference type="Proteomes" id="UP000260841">
    <property type="component" value="Unassembled WGS sequence"/>
</dbReference>
<dbReference type="InterPro" id="IPR008334">
    <property type="entry name" value="5'-Nucleotdase_C"/>
</dbReference>
<evidence type="ECO:0000256" key="2">
    <source>
        <dbReference type="RuleBase" id="RU362119"/>
    </source>
</evidence>
<evidence type="ECO:0000313" key="10">
    <source>
        <dbReference type="Proteomes" id="UP000283325"/>
    </source>
</evidence>
<dbReference type="InterPro" id="IPR029052">
    <property type="entry name" value="Metallo-depent_PP-like"/>
</dbReference>
<feature type="chain" id="PRO_5036507225" evidence="2">
    <location>
        <begin position="37"/>
        <end position="657"/>
    </location>
</feature>
<keyword evidence="2" id="KW-0378">Hydrolase</keyword>
<dbReference type="Gene3D" id="3.90.780.10">
    <property type="entry name" value="5'-Nucleotidase, C-terminal domain"/>
    <property type="match status" value="1"/>
</dbReference>
<dbReference type="GO" id="GO:0009166">
    <property type="term" value="P:nucleotide catabolic process"/>
    <property type="evidence" value="ECO:0007669"/>
    <property type="project" value="InterPro"/>
</dbReference>
<dbReference type="GO" id="GO:0016787">
    <property type="term" value="F:hydrolase activity"/>
    <property type="evidence" value="ECO:0007669"/>
    <property type="project" value="UniProtKB-KW"/>
</dbReference>
<dbReference type="Proteomes" id="UP000283325">
    <property type="component" value="Unassembled WGS sequence"/>
</dbReference>
<dbReference type="Gene3D" id="3.60.21.10">
    <property type="match status" value="1"/>
</dbReference>
<sequence length="657" mass="73155">MIKERHMQRTKKITAFVLAIALCVGMLQTLGVNAKAADTGKHMDVLFTHDTHSHLNSFSTIVDGKQEEVGGFARLKTLIDEQKEKNPDTLYLDGGDFSMGTLIQTVYETEAAELRMLGYLGCDVTTWGNHEFDYRSSGLANMLNTAKASGENVPSLVVCNVDWSAMEKAGLTEGQQQIKDAFENYGVKDYVVVQKGDVKIAVFGVFGKDSLDCAPTCELLFEDPIEASKKTVEEIKKNEDVDMIACVSHSGTVEDEDKSEDEILAKNVPDIDLIISGHTHTQLDEPIQHGDTYIVSCGEYGRNLGTISMTQKDDGRWDVDTYELIPVTDEIKADAATQERIDELMETVDTNYLSHFGYTKDQILAENDIEFSSVDDMYNEHEELNLGDIMSDAYVYAVENSEYYDGDPVDVAVVPSGTVRDTYTKGDVTVEQVYNSFSLGIGKDGLAGYPLISAYLTGKELKLVAEIDASVSDFMTIARLYCSGLNFTYNPHRMILNKVTDCYLMEAQGEGNREEIEDDKLYHVVTDLYTGQMLGAVMDTSYGLLSITPKDKDGNPIENLEDQAIMEGNQELKAWAAIARYMESFDDTDGDGIANVSEYYNEKHDRKVVEDSWNIIDLVKHPNKFLAIIAGIFVLVIVLIILLILLVKKIVRKIKNN</sequence>
<accession>A0A3E4LA12</accession>
<keyword evidence="3" id="KW-0472">Membrane</keyword>
<dbReference type="SUPFAM" id="SSF56300">
    <property type="entry name" value="Metallo-dependent phosphatases"/>
    <property type="match status" value="1"/>
</dbReference>
<dbReference type="AlphaFoldDB" id="A0A3E4LA12"/>
<name>A0A3E4LA12_9FIRM</name>
<evidence type="ECO:0000313" key="7">
    <source>
        <dbReference type="EMBL" id="RHK65753.1"/>
    </source>
</evidence>
<evidence type="ECO:0000313" key="11">
    <source>
        <dbReference type="Proteomes" id="UP000284152"/>
    </source>
</evidence>
<dbReference type="EMBL" id="QRPD01000008">
    <property type="protein sequence ID" value="RHL87254.1"/>
    <property type="molecule type" value="Genomic_DNA"/>
</dbReference>
<feature type="domain" description="Calcineurin-like phosphoesterase" evidence="4">
    <location>
        <begin position="45"/>
        <end position="281"/>
    </location>
</feature>
<dbReference type="Pfam" id="PF00149">
    <property type="entry name" value="Metallophos"/>
    <property type="match status" value="1"/>
</dbReference>
<dbReference type="InterPro" id="IPR036907">
    <property type="entry name" value="5'-Nucleotdase_C_sf"/>
</dbReference>
<dbReference type="SUPFAM" id="SSF55816">
    <property type="entry name" value="5'-nucleotidase (syn. UDP-sugar hydrolase), C-terminal domain"/>
    <property type="match status" value="1"/>
</dbReference>
<organism evidence="6 9">
    <name type="scientific">Dorea formicigenerans</name>
    <dbReference type="NCBI Taxonomy" id="39486"/>
    <lineage>
        <taxon>Bacteria</taxon>
        <taxon>Bacillati</taxon>
        <taxon>Bacillota</taxon>
        <taxon>Clostridia</taxon>
        <taxon>Lachnospirales</taxon>
        <taxon>Lachnospiraceae</taxon>
        <taxon>Dorea</taxon>
    </lineage>
</organism>
<evidence type="ECO:0000256" key="3">
    <source>
        <dbReference type="SAM" id="Phobius"/>
    </source>
</evidence>
<dbReference type="PANTHER" id="PTHR11575">
    <property type="entry name" value="5'-NUCLEOTIDASE-RELATED"/>
    <property type="match status" value="1"/>
</dbReference>
<evidence type="ECO:0000313" key="9">
    <source>
        <dbReference type="Proteomes" id="UP000260841"/>
    </source>
</evidence>
<gene>
    <name evidence="7" type="ORF">DW054_01210</name>
    <name evidence="8" type="ORF">DWZ98_10425</name>
    <name evidence="6" type="ORF">DXB36_07725</name>
</gene>
<feature type="signal peptide" evidence="2">
    <location>
        <begin position="1"/>
        <end position="36"/>
    </location>
</feature>
<dbReference type="GO" id="GO:0000166">
    <property type="term" value="F:nucleotide binding"/>
    <property type="evidence" value="ECO:0007669"/>
    <property type="project" value="UniProtKB-KW"/>
</dbReference>
<dbReference type="Proteomes" id="UP000284152">
    <property type="component" value="Unassembled WGS sequence"/>
</dbReference>
<keyword evidence="1 2" id="KW-0732">Signal</keyword>
<dbReference type="GO" id="GO:0030288">
    <property type="term" value="C:outer membrane-bounded periplasmic space"/>
    <property type="evidence" value="ECO:0007669"/>
    <property type="project" value="TreeGrafter"/>
</dbReference>
<evidence type="ECO:0000259" key="5">
    <source>
        <dbReference type="Pfam" id="PF02872"/>
    </source>
</evidence>
<dbReference type="InterPro" id="IPR006179">
    <property type="entry name" value="5_nucleotidase/apyrase"/>
</dbReference>
<feature type="transmembrane region" description="Helical" evidence="3">
    <location>
        <begin position="625"/>
        <end position="647"/>
    </location>
</feature>
<evidence type="ECO:0000313" key="8">
    <source>
        <dbReference type="EMBL" id="RHL87254.1"/>
    </source>
</evidence>
<keyword evidence="3" id="KW-1133">Transmembrane helix</keyword>
<dbReference type="PANTHER" id="PTHR11575:SF24">
    <property type="entry name" value="5'-NUCLEOTIDASE"/>
    <property type="match status" value="1"/>
</dbReference>
<dbReference type="PRINTS" id="PR01607">
    <property type="entry name" value="APYRASEFAMLY"/>
</dbReference>
<protein>
    <submittedName>
        <fullName evidence="6">Bifunctional metallophosphatase/5'-nucleotidase</fullName>
    </submittedName>
</protein>